<feature type="transmembrane region" description="Helical" evidence="1">
    <location>
        <begin position="256"/>
        <end position="277"/>
    </location>
</feature>
<evidence type="ECO:0000313" key="2">
    <source>
        <dbReference type="EMBL" id="TDB61775.1"/>
    </source>
</evidence>
<name>A0A4V2X8Z2_9BACT</name>
<gene>
    <name evidence="2" type="ORF">EZE20_18685</name>
</gene>
<dbReference type="EMBL" id="SMJU01000013">
    <property type="protein sequence ID" value="TDB61775.1"/>
    <property type="molecule type" value="Genomic_DNA"/>
</dbReference>
<dbReference type="RefSeq" id="WP_132120522.1">
    <property type="nucleotide sequence ID" value="NZ_SMJU01000013.1"/>
</dbReference>
<dbReference type="Proteomes" id="UP000295706">
    <property type="component" value="Unassembled WGS sequence"/>
</dbReference>
<feature type="transmembrane region" description="Helical" evidence="1">
    <location>
        <begin position="365"/>
        <end position="383"/>
    </location>
</feature>
<feature type="transmembrane region" description="Helical" evidence="1">
    <location>
        <begin position="93"/>
        <end position="119"/>
    </location>
</feature>
<proteinExistence type="predicted"/>
<feature type="transmembrane region" description="Helical" evidence="1">
    <location>
        <begin position="34"/>
        <end position="50"/>
    </location>
</feature>
<evidence type="ECO:0000313" key="3">
    <source>
        <dbReference type="Proteomes" id="UP000295706"/>
    </source>
</evidence>
<protein>
    <recommendedName>
        <fullName evidence="4">DUF3464 family protein</fullName>
    </recommendedName>
</protein>
<feature type="transmembrane region" description="Helical" evidence="1">
    <location>
        <begin position="131"/>
        <end position="148"/>
    </location>
</feature>
<keyword evidence="1" id="KW-1133">Transmembrane helix</keyword>
<keyword evidence="3" id="KW-1185">Reference proteome</keyword>
<comment type="caution">
    <text evidence="2">The sequence shown here is derived from an EMBL/GenBank/DDBJ whole genome shotgun (WGS) entry which is preliminary data.</text>
</comment>
<feature type="transmembrane region" description="Helical" evidence="1">
    <location>
        <begin position="225"/>
        <end position="244"/>
    </location>
</feature>
<organism evidence="2 3">
    <name type="scientific">Arundinibacter roseus</name>
    <dbReference type="NCBI Taxonomy" id="2070510"/>
    <lineage>
        <taxon>Bacteria</taxon>
        <taxon>Pseudomonadati</taxon>
        <taxon>Bacteroidota</taxon>
        <taxon>Cytophagia</taxon>
        <taxon>Cytophagales</taxon>
        <taxon>Spirosomataceae</taxon>
        <taxon>Arundinibacter</taxon>
    </lineage>
</organism>
<keyword evidence="1" id="KW-0812">Transmembrane</keyword>
<feature type="transmembrane region" description="Helical" evidence="1">
    <location>
        <begin position="395"/>
        <end position="413"/>
    </location>
</feature>
<keyword evidence="1" id="KW-0472">Membrane</keyword>
<feature type="transmembrane region" description="Helical" evidence="1">
    <location>
        <begin position="62"/>
        <end position="81"/>
    </location>
</feature>
<accession>A0A4V2X8Z2</accession>
<evidence type="ECO:0008006" key="4">
    <source>
        <dbReference type="Google" id="ProtNLM"/>
    </source>
</evidence>
<feature type="transmembrane region" description="Helical" evidence="1">
    <location>
        <begin position="338"/>
        <end position="359"/>
    </location>
</feature>
<evidence type="ECO:0000256" key="1">
    <source>
        <dbReference type="SAM" id="Phobius"/>
    </source>
</evidence>
<reference evidence="2 3" key="1">
    <citation type="submission" date="2019-02" db="EMBL/GenBank/DDBJ databases">
        <title>Arundinibacter roseus gen. nov., sp. nov., a new member of the family Cytophagaceae.</title>
        <authorList>
            <person name="Szuroczki S."/>
            <person name="Khayer B."/>
            <person name="Sproer C."/>
            <person name="Toumi M."/>
            <person name="Szabo A."/>
            <person name="Felfoldi T."/>
            <person name="Schumann P."/>
            <person name="Toth E."/>
        </authorList>
    </citation>
    <scope>NUCLEOTIDE SEQUENCE [LARGE SCALE GENOMIC DNA]</scope>
    <source>
        <strain evidence="2 3">DMA-k-7a</strain>
    </source>
</reference>
<dbReference type="OrthoDB" id="920620at2"/>
<feature type="transmembrane region" description="Helical" evidence="1">
    <location>
        <begin position="297"/>
        <end position="317"/>
    </location>
</feature>
<sequence length="427" mass="47267">MKHYSKSFYYALLLAGMILGTAWAIRGQFGHEQGAAWAGAIGSLGILVLAKKPEWYPKALKATLAGAIGWGLGGLMSYGMVVGYGRGTDFPNVYYGLAMLLVIGGLYGFVGGGLFGLVLSESEEKKVAWHTLKVEMVVAALVAYFFIVEEWGWLMTPPRSELWAACLGSALGLTWFLVRNGHPAALRVAIYAGLGGGFGFAFGNFLQVLGNVSQIPFNFWNVMEYSLGFFGGAGMAYGTFTADWKPQNSSKSTDKPFWFVMGALLLFIPLVVWDQSFGAERVSKILTPLTTMNADTITQLTQLVAFLSIVGMAYFWFHFFYVQNKSKLLNYNDLKSFLLAHWGLYTFLSLLITGAFLSTYRIEQYLYLVNIVVVGWFISKVKPDFYPTELHSRKPWILLASTLLVLAILAWIATMSHGEVKGAQVRF</sequence>
<feature type="transmembrane region" description="Helical" evidence="1">
    <location>
        <begin position="185"/>
        <end position="205"/>
    </location>
</feature>
<dbReference type="AlphaFoldDB" id="A0A4V2X8Z2"/>